<dbReference type="EMBL" id="BART01030321">
    <property type="protein sequence ID" value="GAH16337.1"/>
    <property type="molecule type" value="Genomic_DNA"/>
</dbReference>
<organism evidence="1">
    <name type="scientific">marine sediment metagenome</name>
    <dbReference type="NCBI Taxonomy" id="412755"/>
    <lineage>
        <taxon>unclassified sequences</taxon>
        <taxon>metagenomes</taxon>
        <taxon>ecological metagenomes</taxon>
    </lineage>
</organism>
<evidence type="ECO:0008006" key="2">
    <source>
        <dbReference type="Google" id="ProtNLM"/>
    </source>
</evidence>
<comment type="caution">
    <text evidence="1">The sequence shown here is derived from an EMBL/GenBank/DDBJ whole genome shotgun (WGS) entry which is preliminary data.</text>
</comment>
<reference evidence="1" key="1">
    <citation type="journal article" date="2014" name="Front. Microbiol.">
        <title>High frequency of phylogenetically diverse reductive dehalogenase-homologous genes in deep subseafloor sedimentary metagenomes.</title>
        <authorList>
            <person name="Kawai M."/>
            <person name="Futagami T."/>
            <person name="Toyoda A."/>
            <person name="Takaki Y."/>
            <person name="Nishi S."/>
            <person name="Hori S."/>
            <person name="Arai W."/>
            <person name="Tsubouchi T."/>
            <person name="Morono Y."/>
            <person name="Uchiyama I."/>
            <person name="Ito T."/>
            <person name="Fujiyama A."/>
            <person name="Inagaki F."/>
            <person name="Takami H."/>
        </authorList>
    </citation>
    <scope>NUCLEOTIDE SEQUENCE</scope>
    <source>
        <strain evidence="1">Expedition CK06-06</strain>
    </source>
</reference>
<dbReference type="AlphaFoldDB" id="X1D7X5"/>
<name>X1D7X5_9ZZZZ</name>
<evidence type="ECO:0000313" key="1">
    <source>
        <dbReference type="EMBL" id="GAH16337.1"/>
    </source>
</evidence>
<proteinExistence type="predicted"/>
<feature type="non-terminal residue" evidence="1">
    <location>
        <position position="1"/>
    </location>
</feature>
<gene>
    <name evidence="1" type="ORF">S01H4_52980</name>
</gene>
<accession>X1D7X5</accession>
<sequence length="64" mass="7258">GPFASVLIQEIINLMYTPERSAVPIFQGMHIHPALNEVVERAVGNLMPIDQYHHFIQHIGLPEK</sequence>
<protein>
    <recommendedName>
        <fullName evidence="2">Pyridine nucleotide-disulphide oxidoreductase dimerisation domain-containing protein</fullName>
    </recommendedName>
</protein>